<proteinExistence type="inferred from homology"/>
<feature type="domain" description="CzcB-like barrel-sandwich hybrid" evidence="3">
    <location>
        <begin position="74"/>
        <end position="189"/>
    </location>
</feature>
<evidence type="ECO:0000259" key="3">
    <source>
        <dbReference type="Pfam" id="PF25973"/>
    </source>
</evidence>
<dbReference type="RefSeq" id="WP_083562648.1">
    <property type="nucleotide sequence ID" value="NZ_AQQV01000003.1"/>
</dbReference>
<evidence type="ECO:0000256" key="1">
    <source>
        <dbReference type="ARBA" id="ARBA00009477"/>
    </source>
</evidence>
<comment type="similarity">
    <text evidence="1">Belongs to the membrane fusion protein (MFP) (TC 8.A.1) family.</text>
</comment>
<dbReference type="OrthoDB" id="9806939at2"/>
<dbReference type="PANTHER" id="PTHR30469:SF29">
    <property type="entry name" value="BLR2860 PROTEIN"/>
    <property type="match status" value="1"/>
</dbReference>
<comment type="caution">
    <text evidence="4">The sequence shown here is derived from an EMBL/GenBank/DDBJ whole genome shotgun (WGS) entry which is preliminary data.</text>
</comment>
<dbReference type="GO" id="GO:1990281">
    <property type="term" value="C:efflux pump complex"/>
    <property type="evidence" value="ECO:0007669"/>
    <property type="project" value="TreeGrafter"/>
</dbReference>
<gene>
    <name evidence="4" type="ORF">ATO7_13723</name>
</gene>
<dbReference type="STRING" id="1317117.ATO7_13723"/>
<feature type="coiled-coil region" evidence="2">
    <location>
        <begin position="112"/>
        <end position="170"/>
    </location>
</feature>
<evidence type="ECO:0000313" key="5">
    <source>
        <dbReference type="Proteomes" id="UP000192342"/>
    </source>
</evidence>
<dbReference type="InterPro" id="IPR058647">
    <property type="entry name" value="BSH_CzcB-like"/>
</dbReference>
<reference evidence="4 5" key="1">
    <citation type="submission" date="2013-04" db="EMBL/GenBank/DDBJ databases">
        <title>Oceanococcus atlanticus 22II-S10r2 Genome Sequencing.</title>
        <authorList>
            <person name="Lai Q."/>
            <person name="Li G."/>
            <person name="Shao Z."/>
        </authorList>
    </citation>
    <scope>NUCLEOTIDE SEQUENCE [LARGE SCALE GENOMIC DNA]</scope>
    <source>
        <strain evidence="4 5">22II-S10r2</strain>
    </source>
</reference>
<dbReference type="AlphaFoldDB" id="A0A1Y1SCI9"/>
<dbReference type="Pfam" id="PF25973">
    <property type="entry name" value="BSH_CzcB"/>
    <property type="match status" value="1"/>
</dbReference>
<dbReference type="Proteomes" id="UP000192342">
    <property type="component" value="Unassembled WGS sequence"/>
</dbReference>
<dbReference type="Gene3D" id="2.40.30.170">
    <property type="match status" value="1"/>
</dbReference>
<dbReference type="GO" id="GO:0015562">
    <property type="term" value="F:efflux transmembrane transporter activity"/>
    <property type="evidence" value="ECO:0007669"/>
    <property type="project" value="TreeGrafter"/>
</dbReference>
<keyword evidence="2" id="KW-0175">Coiled coil</keyword>
<organism evidence="4 5">
    <name type="scientific">Oceanococcus atlanticus</name>
    <dbReference type="NCBI Taxonomy" id="1317117"/>
    <lineage>
        <taxon>Bacteria</taxon>
        <taxon>Pseudomonadati</taxon>
        <taxon>Pseudomonadota</taxon>
        <taxon>Gammaproteobacteria</taxon>
        <taxon>Chromatiales</taxon>
        <taxon>Oceanococcaceae</taxon>
        <taxon>Oceanococcus</taxon>
    </lineage>
</organism>
<dbReference type="PANTHER" id="PTHR30469">
    <property type="entry name" value="MULTIDRUG RESISTANCE PROTEIN MDTA"/>
    <property type="match status" value="1"/>
</dbReference>
<dbReference type="SUPFAM" id="SSF111369">
    <property type="entry name" value="HlyD-like secretion proteins"/>
    <property type="match status" value="1"/>
</dbReference>
<dbReference type="NCBIfam" id="TIGR01730">
    <property type="entry name" value="RND_mfp"/>
    <property type="match status" value="1"/>
</dbReference>
<dbReference type="Gene3D" id="1.10.287.470">
    <property type="entry name" value="Helix hairpin bin"/>
    <property type="match status" value="1"/>
</dbReference>
<evidence type="ECO:0000256" key="2">
    <source>
        <dbReference type="SAM" id="Coils"/>
    </source>
</evidence>
<protein>
    <submittedName>
        <fullName evidence="4">RND family efflux transporter MFP subunit</fullName>
    </submittedName>
</protein>
<dbReference type="EMBL" id="AQQV01000003">
    <property type="protein sequence ID" value="ORE86360.1"/>
    <property type="molecule type" value="Genomic_DNA"/>
</dbReference>
<keyword evidence="5" id="KW-1185">Reference proteome</keyword>
<sequence length="357" mass="38834">MTSRHPGWIAGGILLLVCIWLLSGAFGSDDAHDEQTSTQTEAPKLRVRVVESQAAERVREARVSARTAPMRAVALRAETAGRVTTIAVERGQPVRQGEVLFELETGDRAARVQRAQAQVEERKLQYQAAQRLARQNLQSPVEVASAKSNLSLAEAELLQAQEALRNTRIRAPFDGMLDSRQVEQGDYLSVGDPIGRFIQIEPFLVQAQVSEDVVVFLKAGQNARAQLPDGSEASGVLRHVAREADANTRMFPVELLVAAHEKPVIAGGSAVLMLLLERVQVHVVEPASLALDNEEHFGIKSVDEQGKVRFHRATIEQAGKDEIWLGGLPEQLRIITVGQGFVSAGEDVEAVVVSDAS</sequence>
<accession>A0A1Y1SCI9</accession>
<evidence type="ECO:0000313" key="4">
    <source>
        <dbReference type="EMBL" id="ORE86360.1"/>
    </source>
</evidence>
<name>A0A1Y1SCI9_9GAMM</name>
<dbReference type="Gene3D" id="2.40.50.100">
    <property type="match status" value="1"/>
</dbReference>
<dbReference type="InterPro" id="IPR006143">
    <property type="entry name" value="RND_pump_MFP"/>
</dbReference>